<organism evidence="2 3">
    <name type="scientific">Loa loa</name>
    <name type="common">Eye worm</name>
    <name type="synonym">Filaria loa</name>
    <dbReference type="NCBI Taxonomy" id="7209"/>
    <lineage>
        <taxon>Eukaryota</taxon>
        <taxon>Metazoa</taxon>
        <taxon>Ecdysozoa</taxon>
        <taxon>Nematoda</taxon>
        <taxon>Chromadorea</taxon>
        <taxon>Rhabditida</taxon>
        <taxon>Spirurina</taxon>
        <taxon>Spiruromorpha</taxon>
        <taxon>Filarioidea</taxon>
        <taxon>Onchocercidae</taxon>
        <taxon>Loa</taxon>
    </lineage>
</organism>
<feature type="compositionally biased region" description="Basic residues" evidence="1">
    <location>
        <begin position="77"/>
        <end position="87"/>
    </location>
</feature>
<dbReference type="AlphaFoldDB" id="A0A1I7VSU3"/>
<sequence length="100" mass="11986">MWRTEYLTSLRERSQREMTSLKRVEIRSSRENEIVVLKLPNGNVLKRSINVLYPFEVNDEIDPEIEQQQKIPIRTQQVKKSKHKNHLQRVPEHRPEGCPK</sequence>
<reference evidence="2" key="1">
    <citation type="submission" date="2012-04" db="EMBL/GenBank/DDBJ databases">
        <title>The Genome Sequence of Loa loa.</title>
        <authorList>
            <consortium name="The Broad Institute Genome Sequencing Platform"/>
            <consortium name="Broad Institute Genome Sequencing Center for Infectious Disease"/>
            <person name="Nutman T.B."/>
            <person name="Fink D.L."/>
            <person name="Russ C."/>
            <person name="Young S."/>
            <person name="Zeng Q."/>
            <person name="Gargeya S."/>
            <person name="Alvarado L."/>
            <person name="Berlin A."/>
            <person name="Chapman S.B."/>
            <person name="Chen Z."/>
            <person name="Freedman E."/>
            <person name="Gellesch M."/>
            <person name="Goldberg J."/>
            <person name="Griggs A."/>
            <person name="Gujja S."/>
            <person name="Heilman E.R."/>
            <person name="Heiman D."/>
            <person name="Howarth C."/>
            <person name="Mehta T."/>
            <person name="Neiman D."/>
            <person name="Pearson M."/>
            <person name="Roberts A."/>
            <person name="Saif S."/>
            <person name="Shea T."/>
            <person name="Shenoy N."/>
            <person name="Sisk P."/>
            <person name="Stolte C."/>
            <person name="Sykes S."/>
            <person name="White J."/>
            <person name="Yandava C."/>
            <person name="Haas B."/>
            <person name="Henn M.R."/>
            <person name="Nusbaum C."/>
            <person name="Birren B."/>
        </authorList>
    </citation>
    <scope>NUCLEOTIDE SEQUENCE [LARGE SCALE GENOMIC DNA]</scope>
</reference>
<feature type="region of interest" description="Disordered" evidence="1">
    <location>
        <begin position="68"/>
        <end position="100"/>
    </location>
</feature>
<name>A0A1I7VSU3_LOALO</name>
<feature type="compositionally biased region" description="Basic and acidic residues" evidence="1">
    <location>
        <begin position="89"/>
        <end position="100"/>
    </location>
</feature>
<evidence type="ECO:0000313" key="3">
    <source>
        <dbReference type="WBParaSite" id="EN70_589"/>
    </source>
</evidence>
<reference evidence="3" key="2">
    <citation type="submission" date="2016-11" db="UniProtKB">
        <authorList>
            <consortium name="WormBaseParasite"/>
        </authorList>
    </citation>
    <scope>IDENTIFICATION</scope>
</reference>
<protein>
    <submittedName>
        <fullName evidence="3">DUF5641 domain-containing protein</fullName>
    </submittedName>
</protein>
<evidence type="ECO:0000256" key="1">
    <source>
        <dbReference type="SAM" id="MobiDB-lite"/>
    </source>
</evidence>
<evidence type="ECO:0000313" key="2">
    <source>
        <dbReference type="Proteomes" id="UP000095285"/>
    </source>
</evidence>
<dbReference type="WBParaSite" id="EN70_589">
    <property type="protein sequence ID" value="EN70_589"/>
    <property type="gene ID" value="EN70_589"/>
</dbReference>
<dbReference type="Proteomes" id="UP000095285">
    <property type="component" value="Unassembled WGS sequence"/>
</dbReference>
<keyword evidence="2" id="KW-1185">Reference proteome</keyword>
<proteinExistence type="predicted"/>
<accession>A0A1I7VSU3</accession>